<sequence>MSENILDKLIATIDCKQGAVRNVRFNNDGQYCLSCGSDKSIKLWNPHRQLMLKTYSGHGYEVLDAHSSGDNSQICSGGMDKSVILWDVASGKVLRKYRGHVGTVSCVKFNEESSVILSGSVDGTIRSWDCRSRKMDPIQILNEAKDSVTSVQVSDHEILSGSGDCRIRRYDLRIGRLICDYVGKTVTCVNFTRDDQCVLVSSLDGVVRLFDKQTGELLNEYKGHKNTDYKIDSCMNDKDDQVLSGSEDGHVYIWDLIEAKVKKKLYHETTRPIHSLSHHPKRTCLLTASGGNIYLWLSPYETDQ</sequence>
<comment type="similarity">
    <text evidence="5">Belongs to the WD repeat MORG1 family.</text>
</comment>
<evidence type="ECO:0000256" key="3">
    <source>
        <dbReference type="ARBA" id="ARBA00022574"/>
    </source>
</evidence>
<dbReference type="PROSITE" id="PS50294">
    <property type="entry name" value="WD_REPEATS_REGION"/>
    <property type="match status" value="3"/>
</dbReference>
<keyword evidence="4" id="KW-0677">Repeat</keyword>
<dbReference type="GO" id="GO:0000398">
    <property type="term" value="P:mRNA splicing, via spliceosome"/>
    <property type="evidence" value="ECO:0007669"/>
    <property type="project" value="TreeGrafter"/>
</dbReference>
<dbReference type="Proteomes" id="UP000597762">
    <property type="component" value="Unassembled WGS sequence"/>
</dbReference>
<reference evidence="9" key="1">
    <citation type="submission" date="2021-01" db="EMBL/GenBank/DDBJ databases">
        <authorList>
            <person name="Li R."/>
            <person name="Bekaert M."/>
        </authorList>
    </citation>
    <scope>NUCLEOTIDE SEQUENCE</scope>
    <source>
        <strain evidence="9">Farmed</strain>
    </source>
</reference>
<dbReference type="InterPro" id="IPR036322">
    <property type="entry name" value="WD40_repeat_dom_sf"/>
</dbReference>
<dbReference type="AlphaFoldDB" id="A0A812CNZ9"/>
<dbReference type="InterPro" id="IPR015943">
    <property type="entry name" value="WD40/YVTN_repeat-like_dom_sf"/>
</dbReference>
<dbReference type="FunFam" id="2.130.10.10:FF:000273">
    <property type="entry name" value="WD repeat domain-containing protein 83"/>
    <property type="match status" value="1"/>
</dbReference>
<dbReference type="Gene3D" id="2.130.10.10">
    <property type="entry name" value="YVTN repeat-like/Quinoprotein amine dehydrogenase"/>
    <property type="match status" value="1"/>
</dbReference>
<dbReference type="InterPro" id="IPR020472">
    <property type="entry name" value="WD40_PAC1"/>
</dbReference>
<keyword evidence="10" id="KW-1185">Reference proteome</keyword>
<dbReference type="PANTHER" id="PTHR22842">
    <property type="entry name" value="WD40 REPEAT PROTEIN"/>
    <property type="match status" value="1"/>
</dbReference>
<evidence type="ECO:0000256" key="1">
    <source>
        <dbReference type="ARBA" id="ARBA00004496"/>
    </source>
</evidence>
<comment type="caution">
    <text evidence="9">The sequence shown here is derived from an EMBL/GenBank/DDBJ whole genome shotgun (WGS) entry which is preliminary data.</text>
</comment>
<feature type="repeat" description="WD" evidence="8">
    <location>
        <begin position="13"/>
        <end position="45"/>
    </location>
</feature>
<protein>
    <recommendedName>
        <fullName evidence="6">WD repeat domain-containing protein 83</fullName>
    </recommendedName>
    <alternativeName>
        <fullName evidence="7">Mitogen-activated protein kinase organizer 1</fullName>
    </alternativeName>
</protein>
<evidence type="ECO:0000256" key="5">
    <source>
        <dbReference type="ARBA" id="ARBA00038145"/>
    </source>
</evidence>
<evidence type="ECO:0000256" key="8">
    <source>
        <dbReference type="PROSITE-ProRule" id="PRU00221"/>
    </source>
</evidence>
<gene>
    <name evidence="9" type="ORF">SPHA_42353</name>
</gene>
<organism evidence="9 10">
    <name type="scientific">Acanthosepion pharaonis</name>
    <name type="common">Pharaoh cuttlefish</name>
    <name type="synonym">Sepia pharaonis</name>
    <dbReference type="NCBI Taxonomy" id="158019"/>
    <lineage>
        <taxon>Eukaryota</taxon>
        <taxon>Metazoa</taxon>
        <taxon>Spiralia</taxon>
        <taxon>Lophotrochozoa</taxon>
        <taxon>Mollusca</taxon>
        <taxon>Cephalopoda</taxon>
        <taxon>Coleoidea</taxon>
        <taxon>Decapodiformes</taxon>
        <taxon>Sepiida</taxon>
        <taxon>Sepiina</taxon>
        <taxon>Sepiidae</taxon>
        <taxon>Acanthosepion</taxon>
    </lineage>
</organism>
<feature type="repeat" description="WD" evidence="8">
    <location>
        <begin position="242"/>
        <end position="264"/>
    </location>
</feature>
<keyword evidence="2" id="KW-0963">Cytoplasm</keyword>
<feature type="repeat" description="WD" evidence="8">
    <location>
        <begin position="55"/>
        <end position="96"/>
    </location>
</feature>
<dbReference type="SUPFAM" id="SSF50978">
    <property type="entry name" value="WD40 repeat-like"/>
    <property type="match status" value="1"/>
</dbReference>
<accession>A0A812CNZ9</accession>
<dbReference type="InterPro" id="IPR051980">
    <property type="entry name" value="WD_repeat_MORG1"/>
</dbReference>
<dbReference type="PRINTS" id="PR00320">
    <property type="entry name" value="GPROTEINBRPT"/>
</dbReference>
<dbReference type="EMBL" id="CAHIKZ030002068">
    <property type="protein sequence ID" value="CAE1280476.1"/>
    <property type="molecule type" value="Genomic_DNA"/>
</dbReference>
<comment type="subcellular location">
    <subcellularLocation>
        <location evidence="1">Cytoplasm</location>
    </subcellularLocation>
</comment>
<dbReference type="PANTHER" id="PTHR22842:SF3">
    <property type="entry name" value="WD REPEAT DOMAIN-CONTAINING PROTEIN 83"/>
    <property type="match status" value="1"/>
</dbReference>
<evidence type="ECO:0000256" key="2">
    <source>
        <dbReference type="ARBA" id="ARBA00022490"/>
    </source>
</evidence>
<dbReference type="PROSITE" id="PS50082">
    <property type="entry name" value="WD_REPEATS_2"/>
    <property type="match status" value="4"/>
</dbReference>
<evidence type="ECO:0000256" key="6">
    <source>
        <dbReference type="ARBA" id="ARBA00040453"/>
    </source>
</evidence>
<dbReference type="SMART" id="SM00320">
    <property type="entry name" value="WD40"/>
    <property type="match status" value="7"/>
</dbReference>
<proteinExistence type="inferred from homology"/>
<evidence type="ECO:0000256" key="4">
    <source>
        <dbReference type="ARBA" id="ARBA00022737"/>
    </source>
</evidence>
<name>A0A812CNZ9_ACAPH</name>
<dbReference type="PROSITE" id="PS00678">
    <property type="entry name" value="WD_REPEATS_1"/>
    <property type="match status" value="2"/>
</dbReference>
<keyword evidence="3 8" id="KW-0853">WD repeat</keyword>
<dbReference type="OrthoDB" id="71437at2759"/>
<dbReference type="Pfam" id="PF00400">
    <property type="entry name" value="WD40"/>
    <property type="match status" value="6"/>
</dbReference>
<evidence type="ECO:0000313" key="9">
    <source>
        <dbReference type="EMBL" id="CAE1280476.1"/>
    </source>
</evidence>
<dbReference type="InterPro" id="IPR019775">
    <property type="entry name" value="WD40_repeat_CS"/>
</dbReference>
<evidence type="ECO:0000256" key="7">
    <source>
        <dbReference type="ARBA" id="ARBA00042222"/>
    </source>
</evidence>
<dbReference type="InterPro" id="IPR001680">
    <property type="entry name" value="WD40_rpt"/>
</dbReference>
<feature type="repeat" description="WD" evidence="8">
    <location>
        <begin position="97"/>
        <end position="129"/>
    </location>
</feature>
<dbReference type="GO" id="GO:0071013">
    <property type="term" value="C:catalytic step 2 spliceosome"/>
    <property type="evidence" value="ECO:0007669"/>
    <property type="project" value="TreeGrafter"/>
</dbReference>
<dbReference type="GO" id="GO:0005737">
    <property type="term" value="C:cytoplasm"/>
    <property type="evidence" value="ECO:0007669"/>
    <property type="project" value="UniProtKB-SubCell"/>
</dbReference>
<dbReference type="CDD" id="cd00200">
    <property type="entry name" value="WD40"/>
    <property type="match status" value="1"/>
</dbReference>
<evidence type="ECO:0000313" key="10">
    <source>
        <dbReference type="Proteomes" id="UP000597762"/>
    </source>
</evidence>